<dbReference type="InterPro" id="IPR019154">
    <property type="entry name" value="Arb2-like_domain"/>
</dbReference>
<feature type="domain" description="Arb2-like" evidence="1">
    <location>
        <begin position="126"/>
        <end position="304"/>
    </location>
</feature>
<evidence type="ECO:0000259" key="1">
    <source>
        <dbReference type="Pfam" id="PF09757"/>
    </source>
</evidence>
<dbReference type="AlphaFoldDB" id="A0AAD5VS89"/>
<comment type="caution">
    <text evidence="2">The sequence shown here is derived from an EMBL/GenBank/DDBJ whole genome shotgun (WGS) entry which is preliminary data.</text>
</comment>
<proteinExistence type="predicted"/>
<evidence type="ECO:0000313" key="2">
    <source>
        <dbReference type="EMBL" id="KAJ3568388.1"/>
    </source>
</evidence>
<dbReference type="Pfam" id="PF09757">
    <property type="entry name" value="Arb2-like"/>
    <property type="match status" value="1"/>
</dbReference>
<dbReference type="Gene3D" id="3.40.800.20">
    <property type="entry name" value="Histone deacetylase domain"/>
    <property type="match status" value="1"/>
</dbReference>
<keyword evidence="3" id="KW-1185">Reference proteome</keyword>
<organism evidence="2 3">
    <name type="scientific">Leucocoprinus birnbaumii</name>
    <dbReference type="NCBI Taxonomy" id="56174"/>
    <lineage>
        <taxon>Eukaryota</taxon>
        <taxon>Fungi</taxon>
        <taxon>Dikarya</taxon>
        <taxon>Basidiomycota</taxon>
        <taxon>Agaricomycotina</taxon>
        <taxon>Agaricomycetes</taxon>
        <taxon>Agaricomycetidae</taxon>
        <taxon>Agaricales</taxon>
        <taxon>Agaricineae</taxon>
        <taxon>Agaricaceae</taxon>
        <taxon>Leucocoprinus</taxon>
    </lineage>
</organism>
<protein>
    <recommendedName>
        <fullName evidence="1">Arb2-like domain-containing protein</fullName>
    </recommendedName>
</protein>
<accession>A0AAD5VS89</accession>
<reference evidence="2" key="1">
    <citation type="submission" date="2022-07" db="EMBL/GenBank/DDBJ databases">
        <title>Genome Sequence of Leucocoprinus birnbaumii.</title>
        <authorList>
            <person name="Buettner E."/>
        </authorList>
    </citation>
    <scope>NUCLEOTIDE SEQUENCE</scope>
    <source>
        <strain evidence="2">VT141</strain>
    </source>
</reference>
<dbReference type="InterPro" id="IPR037138">
    <property type="entry name" value="His_deacetylse_dom_sf"/>
</dbReference>
<sequence>MKGGYNLDSISVSALAVTRVLLGEAPEQLSSLTASEEATETVWQVAKEQSKYWKSVDPRACEPREEYEDEAVSLPEILKAYRQQYLFTELGMMQIPLLRSEMEQRLSCQFACSGNLRFELESSATCDPDLEQSYLIDFSKALIEWVQADGYSLLDANLFPKPPTTTSRNKSTDNLPQDTLIYIWDNYIQLSGATKIILIGHGPGCQSLVHLMERRASTVSKYVKAVIQVIGLQRAPAVPMSSDDIRNWYRTHSFVIVPSTHPILSPHAKGKDLRRHRSIIPIDETRQMKLLTTGLPAIKDIVKDVITRVQKPVPTTARANPLPTTKVIA</sequence>
<dbReference type="Proteomes" id="UP001213000">
    <property type="component" value="Unassembled WGS sequence"/>
</dbReference>
<evidence type="ECO:0000313" key="3">
    <source>
        <dbReference type="Proteomes" id="UP001213000"/>
    </source>
</evidence>
<name>A0AAD5VS89_9AGAR</name>
<gene>
    <name evidence="2" type="ORF">NP233_g5739</name>
</gene>
<dbReference type="EMBL" id="JANIEX010000348">
    <property type="protein sequence ID" value="KAJ3568388.1"/>
    <property type="molecule type" value="Genomic_DNA"/>
</dbReference>